<dbReference type="OrthoDB" id="7060819at2"/>
<organism evidence="1 2">
    <name type="scientific">Sedimenticola thiotaurini</name>
    <dbReference type="NCBI Taxonomy" id="1543721"/>
    <lineage>
        <taxon>Bacteria</taxon>
        <taxon>Pseudomonadati</taxon>
        <taxon>Pseudomonadota</taxon>
        <taxon>Gammaproteobacteria</taxon>
        <taxon>Chromatiales</taxon>
        <taxon>Sedimenticolaceae</taxon>
        <taxon>Sedimenticola</taxon>
    </lineage>
</organism>
<evidence type="ECO:0000313" key="2">
    <source>
        <dbReference type="Proteomes" id="UP000034410"/>
    </source>
</evidence>
<dbReference type="AlphaFoldDB" id="A0A0F7K229"/>
<protein>
    <submittedName>
        <fullName evidence="1">Uncharacterized protein</fullName>
    </submittedName>
</protein>
<gene>
    <name evidence="1" type="ORF">AAY24_15950</name>
</gene>
<reference evidence="1 2" key="1">
    <citation type="journal article" date="2015" name="Genome Announc.">
        <title>Complete Genome Sequence of Sedimenticola thiotaurini Strain SIP-G1, a Polyphosphate- and Polyhydroxyalkanoate-Accumulating Sulfur-Oxidizing Gammaproteobacterium Isolated from Salt Marsh Sediments.</title>
        <authorList>
            <person name="Flood B.E."/>
            <person name="Jones D.S."/>
            <person name="Bailey J.V."/>
        </authorList>
    </citation>
    <scope>NUCLEOTIDE SEQUENCE [LARGE SCALE GENOMIC DNA]</scope>
    <source>
        <strain evidence="1 2">SIP-G1</strain>
    </source>
</reference>
<accession>A0A0F7K229</accession>
<keyword evidence="2" id="KW-1185">Reference proteome</keyword>
<sequence>MGRVADFCEYKAKRDYDRQLLENGWAPTRLEAEAIGGTSIYIYDDHTRLLLYSVIQRTSLQQIIQRVEPAAGGDLLSLAEQLNALITDFSMHGPFQGDPRLSLMAQASAWFAGLSLSLINHRFLDDQSIAIFRLLDAENRESSFHLAHLAWPEIMSSADAEAQLSGMARSLRRDLIETV</sequence>
<dbReference type="RefSeq" id="WP_046860525.1">
    <property type="nucleotide sequence ID" value="NZ_CP011412.1"/>
</dbReference>
<dbReference type="EMBL" id="CP011412">
    <property type="protein sequence ID" value="AKH21604.1"/>
    <property type="molecule type" value="Genomic_DNA"/>
</dbReference>
<evidence type="ECO:0000313" key="1">
    <source>
        <dbReference type="EMBL" id="AKH21604.1"/>
    </source>
</evidence>
<dbReference type="Proteomes" id="UP000034410">
    <property type="component" value="Chromosome"/>
</dbReference>
<name>A0A0F7K229_9GAMM</name>
<proteinExistence type="predicted"/>
<dbReference type="KEGG" id="seds:AAY24_15950"/>